<sequence>MKNVKSGSQRKINTIKKDIKMNKEKAIIIILCFLLLFIGLFLTLGFKDGKDCMSNPFIYGANKITNNDTGNLYCTCSFASFEYFNFYFDNEEVEVLGG</sequence>
<comment type="caution">
    <text evidence="2">The sequence shown here is derived from an EMBL/GenBank/DDBJ whole genome shotgun (WGS) entry which is preliminary data.</text>
</comment>
<keyword evidence="1" id="KW-1133">Transmembrane helix</keyword>
<evidence type="ECO:0000256" key="1">
    <source>
        <dbReference type="SAM" id="Phobius"/>
    </source>
</evidence>
<proteinExistence type="predicted"/>
<dbReference type="EMBL" id="LAZR01003487">
    <property type="protein sequence ID" value="KKN17799.1"/>
    <property type="molecule type" value="Genomic_DNA"/>
</dbReference>
<organism evidence="2">
    <name type="scientific">marine sediment metagenome</name>
    <dbReference type="NCBI Taxonomy" id="412755"/>
    <lineage>
        <taxon>unclassified sequences</taxon>
        <taxon>metagenomes</taxon>
        <taxon>ecological metagenomes</taxon>
    </lineage>
</organism>
<accession>A0A0F9NIV6</accession>
<protein>
    <submittedName>
        <fullName evidence="2">Uncharacterized protein</fullName>
    </submittedName>
</protein>
<keyword evidence="1" id="KW-0812">Transmembrane</keyword>
<gene>
    <name evidence="2" type="ORF">LCGC14_0962220</name>
</gene>
<evidence type="ECO:0000313" key="2">
    <source>
        <dbReference type="EMBL" id="KKN17799.1"/>
    </source>
</evidence>
<feature type="transmembrane region" description="Helical" evidence="1">
    <location>
        <begin position="26"/>
        <end position="46"/>
    </location>
</feature>
<dbReference type="AlphaFoldDB" id="A0A0F9NIV6"/>
<name>A0A0F9NIV6_9ZZZZ</name>
<reference evidence="2" key="1">
    <citation type="journal article" date="2015" name="Nature">
        <title>Complex archaea that bridge the gap between prokaryotes and eukaryotes.</title>
        <authorList>
            <person name="Spang A."/>
            <person name="Saw J.H."/>
            <person name="Jorgensen S.L."/>
            <person name="Zaremba-Niedzwiedzka K."/>
            <person name="Martijn J."/>
            <person name="Lind A.E."/>
            <person name="van Eijk R."/>
            <person name="Schleper C."/>
            <person name="Guy L."/>
            <person name="Ettema T.J."/>
        </authorList>
    </citation>
    <scope>NUCLEOTIDE SEQUENCE</scope>
</reference>
<keyword evidence="1" id="KW-0472">Membrane</keyword>